<protein>
    <submittedName>
        <fullName evidence="1">Uncharacterized protein</fullName>
    </submittedName>
</protein>
<dbReference type="InParanoid" id="A0A3P8XT74"/>
<dbReference type="InterPro" id="IPR028006">
    <property type="entry name" value="CEP15-like"/>
</dbReference>
<dbReference type="PANTHER" id="PTHR14286">
    <property type="entry name" value="GENE, 49355-RELATED"/>
    <property type="match status" value="1"/>
</dbReference>
<dbReference type="STRING" id="8010.ENSELUP00000007661"/>
<gene>
    <name evidence="1" type="primary">C3orf14</name>
</gene>
<reference evidence="2" key="1">
    <citation type="journal article" date="2014" name="PLoS ONE">
        <title>The genome and linkage map of the northern pike (Esox lucius): conserved synteny revealed between the salmonid sister group and the Neoteleostei.</title>
        <authorList>
            <person name="Rondeau E.B."/>
            <person name="Minkley D.R."/>
            <person name="Leong J.S."/>
            <person name="Messmer A.M."/>
            <person name="Jantzen J.R."/>
            <person name="von Schalburg K.R."/>
            <person name="Lemon C."/>
            <person name="Bird N.H."/>
            <person name="Koop B.F."/>
        </authorList>
    </citation>
    <scope>NUCLEOTIDE SEQUENCE</scope>
</reference>
<dbReference type="Proteomes" id="UP000265140">
    <property type="component" value="Chromosome 17"/>
</dbReference>
<dbReference type="OrthoDB" id="9871079at2759"/>
<dbReference type="PANTHER" id="PTHR14286:SF2">
    <property type="entry name" value="CENTROSOMAL PROTEIN 15 KDA"/>
    <property type="match status" value="1"/>
</dbReference>
<accession>A0A3P8XT74</accession>
<dbReference type="AlphaFoldDB" id="A0A3P8XT74"/>
<name>A0A3P8XT74_ESOLU</name>
<sequence>MLSTQSEEVELSKKHEEILGKRAVLLLQMESLYKQQKCTRKQQVKMSHVAHERNAQLLQDLQKIENRLGTKQLPHPDILTLETRYWASVEENIPEWERFLLGGGSTMDLENKGQTLLQPEVIHFTICYSSMI</sequence>
<evidence type="ECO:0000313" key="1">
    <source>
        <dbReference type="Ensembl" id="ENSELUP00000007661.2"/>
    </source>
</evidence>
<dbReference type="FunCoup" id="A0A3P8XT74">
    <property type="interactions" value="528"/>
</dbReference>
<dbReference type="Pfam" id="PF15134">
    <property type="entry name" value="CEP15-like"/>
    <property type="match status" value="1"/>
</dbReference>
<dbReference type="GeneTree" id="ENSGT00390000005214"/>
<dbReference type="Ensembl" id="ENSELUT00000006890.3">
    <property type="protein sequence ID" value="ENSELUP00000007661.2"/>
    <property type="gene ID" value="ENSELUG00000008420.3"/>
</dbReference>
<dbReference type="Bgee" id="ENSELUG00000008420">
    <property type="expression patterns" value="Expressed in ovary and 14 other cell types or tissues"/>
</dbReference>
<organism evidence="1 2">
    <name type="scientific">Esox lucius</name>
    <name type="common">Northern pike</name>
    <dbReference type="NCBI Taxonomy" id="8010"/>
    <lineage>
        <taxon>Eukaryota</taxon>
        <taxon>Metazoa</taxon>
        <taxon>Chordata</taxon>
        <taxon>Craniata</taxon>
        <taxon>Vertebrata</taxon>
        <taxon>Euteleostomi</taxon>
        <taxon>Actinopterygii</taxon>
        <taxon>Neopterygii</taxon>
        <taxon>Teleostei</taxon>
        <taxon>Protacanthopterygii</taxon>
        <taxon>Esociformes</taxon>
        <taxon>Esocidae</taxon>
        <taxon>Esox</taxon>
    </lineage>
</organism>
<proteinExistence type="predicted"/>
<dbReference type="OMA" id="KEYIPKW"/>
<reference evidence="1" key="3">
    <citation type="submission" date="2025-08" db="UniProtKB">
        <authorList>
            <consortium name="Ensembl"/>
        </authorList>
    </citation>
    <scope>IDENTIFICATION</scope>
</reference>
<reference evidence="1" key="2">
    <citation type="submission" date="2020-02" db="EMBL/GenBank/DDBJ databases">
        <title>Esox lucius (northern pike) genome, fEsoLuc1, primary haplotype.</title>
        <authorList>
            <person name="Myers G."/>
            <person name="Karagic N."/>
            <person name="Meyer A."/>
            <person name="Pippel M."/>
            <person name="Reichard M."/>
            <person name="Winkler S."/>
            <person name="Tracey A."/>
            <person name="Sims Y."/>
            <person name="Howe K."/>
            <person name="Rhie A."/>
            <person name="Formenti G."/>
            <person name="Durbin R."/>
            <person name="Fedrigo O."/>
            <person name="Jarvis E.D."/>
        </authorList>
    </citation>
    <scope>NUCLEOTIDE SEQUENCE [LARGE SCALE GENOMIC DNA]</scope>
</reference>
<reference evidence="1" key="4">
    <citation type="submission" date="2025-09" db="UniProtKB">
        <authorList>
            <consortium name="Ensembl"/>
        </authorList>
    </citation>
    <scope>IDENTIFICATION</scope>
</reference>
<evidence type="ECO:0000313" key="2">
    <source>
        <dbReference type="Proteomes" id="UP000265140"/>
    </source>
</evidence>
<keyword evidence="2" id="KW-1185">Reference proteome</keyword>